<feature type="transmembrane region" description="Helical" evidence="1">
    <location>
        <begin position="7"/>
        <end position="27"/>
    </location>
</feature>
<dbReference type="RefSeq" id="WP_079412703.1">
    <property type="nucleotide sequence ID" value="NZ_MBTG01000011.1"/>
</dbReference>
<accession>A0A1V4HMF9</accession>
<reference evidence="4" key="1">
    <citation type="submission" date="2016-07" db="EMBL/GenBank/DDBJ databases">
        <authorList>
            <person name="Florea S."/>
            <person name="Webb J.S."/>
            <person name="Jaromczyk J."/>
            <person name="Schardl C.L."/>
        </authorList>
    </citation>
    <scope>NUCLEOTIDE SEQUENCE [LARGE SCALE GENOMIC DNA]</scope>
    <source>
        <strain evidence="4">CY1</strain>
    </source>
</reference>
<dbReference type="SUPFAM" id="SSF52317">
    <property type="entry name" value="Class I glutamine amidotransferase-like"/>
    <property type="match status" value="1"/>
</dbReference>
<keyword evidence="1" id="KW-1133">Transmembrane helix</keyword>
<sequence>MKTVLRIMIYLIVFVVVVGGTGAVGFVSTMNAGMSIYDKAPPVLTDVQVPNYDVNKPTVAVLLANEVTEVFDFLVPYEMFAMTEAYNVYGVAPDRQIKSLTGGLDVVPHYSFGEMDAMLGKSPDIIVIPFMPILDEKKYAPVREWIQKHSGTETTLISICNGAENLADSGLLDGKSAATHWGDINRLIKKYPEIQWVKDQRYVPQGKIVSSAGLTSGIDAALYVISQQLGEAAAKKVAKEMNYPSYDYVTTPQMKPFVAGLSDITYILNNAYQWNKVKAGVLLYNGADELALSAAFDTYAASGTTTTLTVSSANEPILTKHGLNLVARYQITNVPKLAKMIVVGADAESAAAKDINQWKSSGNSAKLLFLHRDAADRFAMDPAFEDLAGQEDIQTAKFAAKRLEYRATDHLKLEGSSFSFEAFGVPVLLGVLSLLIAFYIDRRFILRKKGSSADISASHTIN</sequence>
<dbReference type="Pfam" id="PF01965">
    <property type="entry name" value="DJ-1_PfpI"/>
    <property type="match status" value="1"/>
</dbReference>
<dbReference type="OrthoDB" id="6382410at2"/>
<dbReference type="InterPro" id="IPR029062">
    <property type="entry name" value="Class_I_gatase-like"/>
</dbReference>
<feature type="transmembrane region" description="Helical" evidence="1">
    <location>
        <begin position="422"/>
        <end position="440"/>
    </location>
</feature>
<dbReference type="PANTHER" id="PTHR43130">
    <property type="entry name" value="ARAC-FAMILY TRANSCRIPTIONAL REGULATOR"/>
    <property type="match status" value="1"/>
</dbReference>
<dbReference type="Proteomes" id="UP000190626">
    <property type="component" value="Unassembled WGS sequence"/>
</dbReference>
<dbReference type="Gene3D" id="3.40.50.880">
    <property type="match status" value="2"/>
</dbReference>
<proteinExistence type="predicted"/>
<gene>
    <name evidence="3" type="ORF">BC351_24575</name>
</gene>
<dbReference type="EMBL" id="MBTG01000011">
    <property type="protein sequence ID" value="OPH58200.1"/>
    <property type="molecule type" value="Genomic_DNA"/>
</dbReference>
<keyword evidence="1" id="KW-0812">Transmembrane</keyword>
<keyword evidence="1" id="KW-0472">Membrane</keyword>
<evidence type="ECO:0000256" key="1">
    <source>
        <dbReference type="SAM" id="Phobius"/>
    </source>
</evidence>
<dbReference type="PANTHER" id="PTHR43130:SF3">
    <property type="entry name" value="HTH-TYPE TRANSCRIPTIONAL REGULATOR RV1931C"/>
    <property type="match status" value="1"/>
</dbReference>
<dbReference type="STRING" id="1469647.BC351_24575"/>
<keyword evidence="4" id="KW-1185">Reference proteome</keyword>
<comment type="caution">
    <text evidence="3">The sequence shown here is derived from an EMBL/GenBank/DDBJ whole genome shotgun (WGS) entry which is preliminary data.</text>
</comment>
<organism evidence="3 4">
    <name type="scientific">Paenibacillus ferrarius</name>
    <dbReference type="NCBI Taxonomy" id="1469647"/>
    <lineage>
        <taxon>Bacteria</taxon>
        <taxon>Bacillati</taxon>
        <taxon>Bacillota</taxon>
        <taxon>Bacilli</taxon>
        <taxon>Bacillales</taxon>
        <taxon>Paenibacillaceae</taxon>
        <taxon>Paenibacillus</taxon>
    </lineage>
</organism>
<feature type="domain" description="DJ-1/PfpI" evidence="2">
    <location>
        <begin position="58"/>
        <end position="226"/>
    </location>
</feature>
<dbReference type="InterPro" id="IPR002818">
    <property type="entry name" value="DJ-1/PfpI"/>
</dbReference>
<evidence type="ECO:0000313" key="3">
    <source>
        <dbReference type="EMBL" id="OPH58200.1"/>
    </source>
</evidence>
<dbReference type="AlphaFoldDB" id="A0A1V4HMF9"/>
<dbReference type="InterPro" id="IPR052158">
    <property type="entry name" value="INH-QAR"/>
</dbReference>
<evidence type="ECO:0000313" key="4">
    <source>
        <dbReference type="Proteomes" id="UP000190626"/>
    </source>
</evidence>
<evidence type="ECO:0000259" key="2">
    <source>
        <dbReference type="Pfam" id="PF01965"/>
    </source>
</evidence>
<name>A0A1V4HMF9_9BACL</name>
<protein>
    <submittedName>
        <fullName evidence="3">DJ-1/PfpI family protein</fullName>
    </submittedName>
</protein>